<feature type="transmembrane region" description="Helical" evidence="6">
    <location>
        <begin position="161"/>
        <end position="182"/>
    </location>
</feature>
<evidence type="ECO:0000256" key="1">
    <source>
        <dbReference type="ARBA" id="ARBA00004141"/>
    </source>
</evidence>
<dbReference type="AlphaFoldDB" id="A0A212T947"/>
<feature type="transmembrane region" description="Helical" evidence="6">
    <location>
        <begin position="95"/>
        <end position="117"/>
    </location>
</feature>
<feature type="transmembrane region" description="Helical" evidence="6">
    <location>
        <begin position="129"/>
        <end position="146"/>
    </location>
</feature>
<feature type="transmembrane region" description="Helical" evidence="6">
    <location>
        <begin position="270"/>
        <end position="287"/>
    </location>
</feature>
<dbReference type="Pfam" id="PF04018">
    <property type="entry name" value="VCA0040-like"/>
    <property type="match status" value="1"/>
</dbReference>
<dbReference type="InterPro" id="IPR007163">
    <property type="entry name" value="VCA0040-like"/>
</dbReference>
<evidence type="ECO:0000256" key="2">
    <source>
        <dbReference type="ARBA" id="ARBA00022692"/>
    </source>
</evidence>
<evidence type="ECO:0000256" key="6">
    <source>
        <dbReference type="SAM" id="Phobius"/>
    </source>
</evidence>
<keyword evidence="2 6" id="KW-0812">Transmembrane</keyword>
<name>A0A212T947_9MICO</name>
<feature type="transmembrane region" description="Helical" evidence="6">
    <location>
        <begin position="237"/>
        <end position="258"/>
    </location>
</feature>
<evidence type="ECO:0000256" key="4">
    <source>
        <dbReference type="ARBA" id="ARBA00023136"/>
    </source>
</evidence>
<evidence type="ECO:0000313" key="7">
    <source>
        <dbReference type="EMBL" id="SNC62371.1"/>
    </source>
</evidence>
<protein>
    <submittedName>
        <fullName evidence="7">Putative membrane protein</fullName>
    </submittedName>
</protein>
<evidence type="ECO:0000313" key="8">
    <source>
        <dbReference type="Proteomes" id="UP000198122"/>
    </source>
</evidence>
<organism evidence="7 8">
    <name type="scientific">Kytococcus aerolatus</name>
    <dbReference type="NCBI Taxonomy" id="592308"/>
    <lineage>
        <taxon>Bacteria</taxon>
        <taxon>Bacillati</taxon>
        <taxon>Actinomycetota</taxon>
        <taxon>Actinomycetes</taxon>
        <taxon>Micrococcales</taxon>
        <taxon>Kytococcaceae</taxon>
        <taxon>Kytococcus</taxon>
    </lineage>
</organism>
<accession>A0A212T947</accession>
<keyword evidence="4 6" id="KW-0472">Membrane</keyword>
<dbReference type="Proteomes" id="UP000198122">
    <property type="component" value="Unassembled WGS sequence"/>
</dbReference>
<evidence type="ECO:0000256" key="5">
    <source>
        <dbReference type="SAM" id="MobiDB-lite"/>
    </source>
</evidence>
<dbReference type="RefSeq" id="WP_088817647.1">
    <property type="nucleotide sequence ID" value="NZ_FYEZ01000001.1"/>
</dbReference>
<evidence type="ECO:0000256" key="3">
    <source>
        <dbReference type="ARBA" id="ARBA00022989"/>
    </source>
</evidence>
<dbReference type="EMBL" id="FYEZ01000001">
    <property type="protein sequence ID" value="SNC62371.1"/>
    <property type="molecule type" value="Genomic_DNA"/>
</dbReference>
<feature type="transmembrane region" description="Helical" evidence="6">
    <location>
        <begin position="307"/>
        <end position="326"/>
    </location>
</feature>
<sequence>MTSQIAQDAAHEAPSPGAPTGRQTPLGILLNLVRGVLIGMAELVPGVSGGTVALVTGVYDELLDSAAHVLSALKRLVQGPDRWNGFVGQLRQSSWGLLVPVMAGMLAAVLLAAGAMADLVVDHPEHARGLFLGLVVASIAVPLLMARDSRREDEAAGRPTLSPVAAVLVVVVAAVISFLLVSMAGGETRMQPNLLVVFLAAAVAICALVVPGVSGSFFLLAIGLYAPTMAAIDERDLTYIAVFGLGAMVGLASFVRVIRYFLLRHRRVTLLAMSGLMIGSLRALWPWQEVVGEHGAGAVTGPTDPVTGPVLLGLLGAVVVAALVVFERRFGTPTPGA</sequence>
<dbReference type="PANTHER" id="PTHR37308">
    <property type="entry name" value="INTEGRAL MEMBRANE PROTEIN"/>
    <property type="match status" value="1"/>
</dbReference>
<dbReference type="InterPro" id="IPR027469">
    <property type="entry name" value="Cation_efflux_TMD_sf"/>
</dbReference>
<feature type="region of interest" description="Disordered" evidence="5">
    <location>
        <begin position="1"/>
        <end position="22"/>
    </location>
</feature>
<dbReference type="PANTHER" id="PTHR37308:SF1">
    <property type="entry name" value="POLYPRENYL-PHOSPHATE TRANSPORTER"/>
    <property type="match status" value="1"/>
</dbReference>
<dbReference type="SUPFAM" id="SSF161111">
    <property type="entry name" value="Cation efflux protein transmembrane domain-like"/>
    <property type="match status" value="1"/>
</dbReference>
<keyword evidence="8" id="KW-1185">Reference proteome</keyword>
<feature type="transmembrane region" description="Helical" evidence="6">
    <location>
        <begin position="194"/>
        <end position="225"/>
    </location>
</feature>
<gene>
    <name evidence="7" type="ORF">SAMN05445756_0679</name>
</gene>
<comment type="subcellular location">
    <subcellularLocation>
        <location evidence="1">Membrane</location>
        <topology evidence="1">Multi-pass membrane protein</topology>
    </subcellularLocation>
</comment>
<proteinExistence type="predicted"/>
<keyword evidence="3 6" id="KW-1133">Transmembrane helix</keyword>
<dbReference type="GO" id="GO:0016020">
    <property type="term" value="C:membrane"/>
    <property type="evidence" value="ECO:0007669"/>
    <property type="project" value="UniProtKB-SubCell"/>
</dbReference>
<dbReference type="OrthoDB" id="9793746at2"/>
<reference evidence="7 8" key="1">
    <citation type="submission" date="2017-06" db="EMBL/GenBank/DDBJ databases">
        <authorList>
            <person name="Kim H.J."/>
            <person name="Triplett B.A."/>
        </authorList>
    </citation>
    <scope>NUCLEOTIDE SEQUENCE [LARGE SCALE GENOMIC DNA]</scope>
    <source>
        <strain evidence="7 8">DSM 22179</strain>
    </source>
</reference>